<keyword evidence="4" id="KW-0067">ATP-binding</keyword>
<reference evidence="8" key="1">
    <citation type="submission" date="2022-08" db="EMBL/GenBank/DDBJ databases">
        <authorList>
            <person name="Vandamme P."/>
            <person name="Hettiarachchi A."/>
            <person name="Peeters C."/>
            <person name="Cnockaert M."/>
            <person name="Carlier A."/>
        </authorList>
    </citation>
    <scope>NUCLEOTIDE SEQUENCE</scope>
    <source>
        <strain evidence="8">LMG 31809</strain>
    </source>
</reference>
<dbReference type="PANTHER" id="PTHR43519:SF1">
    <property type="entry name" value="ATP-DEPENDENT RNA HELICASE HRPB"/>
    <property type="match status" value="1"/>
</dbReference>
<gene>
    <name evidence="8" type="primary">hrpB</name>
    <name evidence="8" type="ORF">NYP16_10525</name>
</gene>
<dbReference type="Proteomes" id="UP001141619">
    <property type="component" value="Unassembled WGS sequence"/>
</dbReference>
<dbReference type="PROSITE" id="PS51194">
    <property type="entry name" value="HELICASE_CTER"/>
    <property type="match status" value="1"/>
</dbReference>
<protein>
    <submittedName>
        <fullName evidence="8">ATP-dependent helicase HrpB</fullName>
    </submittedName>
</protein>
<dbReference type="InterPro" id="IPR007502">
    <property type="entry name" value="Helicase-assoc_dom"/>
</dbReference>
<dbReference type="Gene3D" id="1.20.120.1080">
    <property type="match status" value="1"/>
</dbReference>
<dbReference type="FunFam" id="3.40.50.300:FF:002125">
    <property type="entry name" value="ATP-dependent helicase HrpB"/>
    <property type="match status" value="1"/>
</dbReference>
<dbReference type="NCBIfam" id="TIGR01970">
    <property type="entry name" value="DEAH_box_HrpB"/>
    <property type="match status" value="1"/>
</dbReference>
<dbReference type="InterPro" id="IPR001650">
    <property type="entry name" value="Helicase_C-like"/>
</dbReference>
<dbReference type="CDD" id="cd18791">
    <property type="entry name" value="SF2_C_RHA"/>
    <property type="match status" value="1"/>
</dbReference>
<dbReference type="GO" id="GO:0003676">
    <property type="term" value="F:nucleic acid binding"/>
    <property type="evidence" value="ECO:0007669"/>
    <property type="project" value="InterPro"/>
</dbReference>
<keyword evidence="3 8" id="KW-0347">Helicase</keyword>
<feature type="domain" description="Helicase C-terminal" evidence="7">
    <location>
        <begin position="207"/>
        <end position="375"/>
    </location>
</feature>
<dbReference type="PANTHER" id="PTHR43519">
    <property type="entry name" value="ATP-DEPENDENT RNA HELICASE HRPB"/>
    <property type="match status" value="1"/>
</dbReference>
<dbReference type="InterPro" id="IPR013689">
    <property type="entry name" value="RNA_helicase_ATP-dep_HrpB_C"/>
</dbReference>
<dbReference type="GO" id="GO:0004386">
    <property type="term" value="F:helicase activity"/>
    <property type="evidence" value="ECO:0007669"/>
    <property type="project" value="UniProtKB-KW"/>
</dbReference>
<dbReference type="PROSITE" id="PS51192">
    <property type="entry name" value="HELICASE_ATP_BIND_1"/>
    <property type="match status" value="1"/>
</dbReference>
<dbReference type="RefSeq" id="WP_274944088.1">
    <property type="nucleotide sequence ID" value="NZ_JANWOI010000003.1"/>
</dbReference>
<evidence type="ECO:0000259" key="7">
    <source>
        <dbReference type="PROSITE" id="PS51194"/>
    </source>
</evidence>
<dbReference type="Pfam" id="PF00271">
    <property type="entry name" value="Helicase_C"/>
    <property type="match status" value="1"/>
</dbReference>
<dbReference type="AlphaFoldDB" id="A0A9X3Z7M1"/>
<reference evidence="8" key="2">
    <citation type="journal article" date="2023" name="Syst. Appl. Microbiol.">
        <title>Govania unica gen. nov., sp. nov., a rare biosphere bacterium that represents a novel family in the class Alphaproteobacteria.</title>
        <authorList>
            <person name="Vandamme P."/>
            <person name="Peeters C."/>
            <person name="Hettiarachchi A."/>
            <person name="Cnockaert M."/>
            <person name="Carlier A."/>
        </authorList>
    </citation>
    <scope>NUCLEOTIDE SEQUENCE</scope>
    <source>
        <strain evidence="8">LMG 31809</strain>
    </source>
</reference>
<keyword evidence="9" id="KW-1185">Reference proteome</keyword>
<dbReference type="PIRSF" id="PIRSF005496">
    <property type="entry name" value="ATP_hel_hrpB"/>
    <property type="match status" value="1"/>
</dbReference>
<dbReference type="InterPro" id="IPR014001">
    <property type="entry name" value="Helicase_ATP-bd"/>
</dbReference>
<feature type="region of interest" description="Disordered" evidence="5">
    <location>
        <begin position="806"/>
        <end position="828"/>
    </location>
</feature>
<keyword evidence="2" id="KW-0378">Hydrolase</keyword>
<dbReference type="InterPro" id="IPR049614">
    <property type="entry name" value="HrpB_DEXH"/>
</dbReference>
<accession>A0A9X3Z7M1</accession>
<proteinExistence type="predicted"/>
<evidence type="ECO:0000256" key="4">
    <source>
        <dbReference type="ARBA" id="ARBA00022840"/>
    </source>
</evidence>
<dbReference type="SUPFAM" id="SSF52540">
    <property type="entry name" value="P-loop containing nucleoside triphosphate hydrolases"/>
    <property type="match status" value="1"/>
</dbReference>
<organism evidence="8 9">
    <name type="scientific">Govanella unica</name>
    <dbReference type="NCBI Taxonomy" id="2975056"/>
    <lineage>
        <taxon>Bacteria</taxon>
        <taxon>Pseudomonadati</taxon>
        <taxon>Pseudomonadota</taxon>
        <taxon>Alphaproteobacteria</taxon>
        <taxon>Emcibacterales</taxon>
        <taxon>Govanellaceae</taxon>
        <taxon>Govanella</taxon>
    </lineage>
</organism>
<evidence type="ECO:0000256" key="2">
    <source>
        <dbReference type="ARBA" id="ARBA00022801"/>
    </source>
</evidence>
<dbReference type="Gene3D" id="3.40.50.300">
    <property type="entry name" value="P-loop containing nucleotide triphosphate hydrolases"/>
    <property type="match status" value="2"/>
</dbReference>
<dbReference type="GO" id="GO:0005524">
    <property type="term" value="F:ATP binding"/>
    <property type="evidence" value="ECO:0007669"/>
    <property type="project" value="UniProtKB-KW"/>
</dbReference>
<name>A0A9X3Z7M1_9PROT</name>
<evidence type="ECO:0000313" key="8">
    <source>
        <dbReference type="EMBL" id="MDA5194385.1"/>
    </source>
</evidence>
<evidence type="ECO:0000256" key="5">
    <source>
        <dbReference type="SAM" id="MobiDB-lite"/>
    </source>
</evidence>
<sequence length="828" mass="90401">MISVPDVFNLPIDDVLPAIRAGLARSGGLVLEAPPGAGKTTVVPLALLGESWRADRKILMLEPRRIAARAAARRMAQTLGEEVGGTVGYAMRLERKISRDTRIEVVTEGVLIRRLQRDPELSDVALVIFDEFHERSLDADLGLALTLEARDALRPDLKILIMSATLDGAPVAALLGGAEVLRSEGRSYPVETRFLDRTGSGDLVADSLRAVRRALEDEDGSILVFLPGVGEIRRLTDRLADGLPSHVLLAPLYGDLSAAEQDQAIRPAPAGMRKIVIATSIAETSLTIDGVRVVIDCGRARLPVFDPVSGMTRLETVKVSAASATQRRGRAGRVAPGVCYRLWTEAEDRALLAFTPPEIMAADLAPLALELAVWGTSDANELQWLTPPPAAALAQARDLLQRLGALDDAGLVTAHGREMAALPVHPRLAHMLIRGKADGGLAALIAATLGDRDPFRADRARADRDLRSRIEAMGRERDGVFRRLIETARRLTPDKLVMPDPAAIIDRSGPLLALAYPDRVARRRGDARGSYQLANGRGAQLDPTDPLANSEYLAIAALDGDRATARIYLAAPLDLDDIEELFADRMETQLTVAWDPRNRAVQAVEQERLDALILAERPVRPAPERMRAAVADGIRMLGLAALPWTRELEAFRGRVEFAARHDPDGGWPDFSDAGLLARLDDWLGPYLDGVSRESQFGRIDLGSALRGQLDWAAQQKLDQWVPSHWTVPSGSRLPIDYGGERPLLSVRLQEMFGATQTPTVMNGRVAVTLQLLSPAQRPVQVTQDLVSFWDRGYADVKRDLKGRYPKHFWPDDPRAAPPTARIKPRPRA</sequence>
<evidence type="ECO:0000256" key="3">
    <source>
        <dbReference type="ARBA" id="ARBA00022806"/>
    </source>
</evidence>
<evidence type="ECO:0000256" key="1">
    <source>
        <dbReference type="ARBA" id="ARBA00022741"/>
    </source>
</evidence>
<dbReference type="GO" id="GO:0016787">
    <property type="term" value="F:hydrolase activity"/>
    <property type="evidence" value="ECO:0007669"/>
    <property type="project" value="UniProtKB-KW"/>
</dbReference>
<dbReference type="InterPro" id="IPR027417">
    <property type="entry name" value="P-loop_NTPase"/>
</dbReference>
<dbReference type="SMART" id="SM00847">
    <property type="entry name" value="HA2"/>
    <property type="match status" value="1"/>
</dbReference>
<dbReference type="EMBL" id="JANWOI010000003">
    <property type="protein sequence ID" value="MDA5194385.1"/>
    <property type="molecule type" value="Genomic_DNA"/>
</dbReference>
<dbReference type="InterPro" id="IPR011545">
    <property type="entry name" value="DEAD/DEAH_box_helicase_dom"/>
</dbReference>
<dbReference type="SMART" id="SM00490">
    <property type="entry name" value="HELICc"/>
    <property type="match status" value="1"/>
</dbReference>
<feature type="domain" description="Helicase ATP-binding" evidence="6">
    <location>
        <begin position="20"/>
        <end position="184"/>
    </location>
</feature>
<comment type="caution">
    <text evidence="8">The sequence shown here is derived from an EMBL/GenBank/DDBJ whole genome shotgun (WGS) entry which is preliminary data.</text>
</comment>
<dbReference type="Pfam" id="PF00270">
    <property type="entry name" value="DEAD"/>
    <property type="match status" value="1"/>
</dbReference>
<dbReference type="SMART" id="SM00487">
    <property type="entry name" value="DEXDc"/>
    <property type="match status" value="1"/>
</dbReference>
<dbReference type="CDD" id="cd17990">
    <property type="entry name" value="DEXHc_HrpB"/>
    <property type="match status" value="1"/>
</dbReference>
<evidence type="ECO:0000313" key="9">
    <source>
        <dbReference type="Proteomes" id="UP001141619"/>
    </source>
</evidence>
<keyword evidence="1" id="KW-0547">Nucleotide-binding</keyword>
<dbReference type="Pfam" id="PF08482">
    <property type="entry name" value="HrpB_C"/>
    <property type="match status" value="1"/>
</dbReference>
<evidence type="ECO:0000259" key="6">
    <source>
        <dbReference type="PROSITE" id="PS51192"/>
    </source>
</evidence>
<dbReference type="InterPro" id="IPR010225">
    <property type="entry name" value="HrpB"/>
</dbReference>